<name>A0AAD7QD62_QUISA</name>
<dbReference type="InterPro" id="IPR038801">
    <property type="entry name" value="TAF1C"/>
</dbReference>
<gene>
    <name evidence="2" type="ORF">O6P43_002557</name>
</gene>
<dbReference type="PANTHER" id="PTHR15319">
    <property type="entry name" value="TATA BOX-BINDING PROTEIN ASSOCIATED FACTOR RNA POLYMERASE I SUBUNIT C"/>
    <property type="match status" value="1"/>
</dbReference>
<dbReference type="KEGG" id="qsa:O6P43_002557"/>
<dbReference type="AlphaFoldDB" id="A0AAD7QD62"/>
<organism evidence="2 3">
    <name type="scientific">Quillaja saponaria</name>
    <name type="common">Soap bark tree</name>
    <dbReference type="NCBI Taxonomy" id="32244"/>
    <lineage>
        <taxon>Eukaryota</taxon>
        <taxon>Viridiplantae</taxon>
        <taxon>Streptophyta</taxon>
        <taxon>Embryophyta</taxon>
        <taxon>Tracheophyta</taxon>
        <taxon>Spermatophyta</taxon>
        <taxon>Magnoliopsida</taxon>
        <taxon>eudicotyledons</taxon>
        <taxon>Gunneridae</taxon>
        <taxon>Pentapetalae</taxon>
        <taxon>rosids</taxon>
        <taxon>fabids</taxon>
        <taxon>Fabales</taxon>
        <taxon>Quillajaceae</taxon>
        <taxon>Quillaja</taxon>
    </lineage>
</organism>
<evidence type="ECO:0000313" key="3">
    <source>
        <dbReference type="Proteomes" id="UP001163823"/>
    </source>
</evidence>
<dbReference type="Proteomes" id="UP001163823">
    <property type="component" value="Chromosome 2"/>
</dbReference>
<keyword evidence="1" id="KW-1133">Transmembrane helix</keyword>
<evidence type="ECO:0000313" key="2">
    <source>
        <dbReference type="EMBL" id="KAJ7979124.1"/>
    </source>
</evidence>
<sequence>MEIAGAMDFSDEWKSLFPINASCTPPLLLSGSSAESILGPLIFNPKPKTLIHLYSSDSLLPPLNPHPNLSLPRFIVTSTHDAPVLPSTASSVSSIFGSEQQNDATSTLIYNRLEFLKYPNSNSVIVFFPTGGNSEQVGFLVLHVKVSDVDVQLDNNDDIFKASTGFSYRILRISANQVANSVFRTSKSTGNSFSAIGCILVYTMYSIYWFVVGIKTLDSSLERPSLIGMGGKKFKTCSIVHACWNPHIREECVVLLESGGLFLFDLEPYFKSHSSNANVKGKRLRVPWNDSVNSIEGIWLSCEFSWHPRILIVARSDAVFLVDLRLDECKINCLVKVEMLQLYVPAEKEQILAFTKASSDGFYFVLASGSFLALCDVRKPMVPVLQWAHGLDRPSYIHVVSLSKLRSHSKDSAFNSASESGFCIILGSFWKSEFNMFCYGSPLPTPTGSIVSKLSKTFRTLYAWELPSEFMLSGHECHCGTCLLREELSKDALPEWIDWQQKKEIVLGFGIMENDFSSLIFESDEFGGFTLIRLMSSGKLELQRYYASWVSVKNVEYCLEKSTHLENHLLYTLANEEYKFPRRFKYLKLDYLCGNLNGNLTELLVAKLKKPCNGPQGKESFSQEAHEILCEKLNACGFGRLRSSSANSAVFNDVSLPASIHEVALKRLWAGLPLEVLQLAFSSYSESLEVLVDDKWVALEFLDVPDLLQLPPFVLRKSSHRSNKWSKKVQRSDAIVGPVLPLTVLLVVHEFRNGCSNLEEKQGRFSAEEELIQQCNEVMQVAREIAVAASGSELHNNHAVSLADDREETWVGSPKPKPFVLYHPVANNCSTMAHVQGRAVNRDKIFDTLISHVREEKCCTSDKTESVGKEMFDDLCPVELKFDTPVKTFGPRGLKAFNVLKRQLSNWQERFDPYKEFQSKFEKG</sequence>
<accession>A0AAD7QD62</accession>
<keyword evidence="3" id="KW-1185">Reference proteome</keyword>
<dbReference type="GO" id="GO:0001650">
    <property type="term" value="C:fibrillar center"/>
    <property type="evidence" value="ECO:0007669"/>
    <property type="project" value="TreeGrafter"/>
</dbReference>
<feature type="transmembrane region" description="Helical" evidence="1">
    <location>
        <begin position="193"/>
        <end position="211"/>
    </location>
</feature>
<dbReference type="PANTHER" id="PTHR15319:SF1">
    <property type="entry name" value="TATA BOX-BINDING PROTEIN-ASSOCIATED FACTOR RNA POLYMERASE I SUBUNIT C"/>
    <property type="match status" value="1"/>
</dbReference>
<keyword evidence="1" id="KW-0812">Transmembrane</keyword>
<comment type="caution">
    <text evidence="2">The sequence shown here is derived from an EMBL/GenBank/DDBJ whole genome shotgun (WGS) entry which is preliminary data.</text>
</comment>
<dbReference type="GO" id="GO:0001164">
    <property type="term" value="F:RNA polymerase I core promoter sequence-specific DNA binding"/>
    <property type="evidence" value="ECO:0007669"/>
    <property type="project" value="TreeGrafter"/>
</dbReference>
<evidence type="ECO:0000256" key="1">
    <source>
        <dbReference type="SAM" id="Phobius"/>
    </source>
</evidence>
<proteinExistence type="predicted"/>
<reference evidence="2" key="1">
    <citation type="journal article" date="2023" name="Science">
        <title>Elucidation of the pathway for biosynthesis of saponin adjuvants from the soapbark tree.</title>
        <authorList>
            <person name="Reed J."/>
            <person name="Orme A."/>
            <person name="El-Demerdash A."/>
            <person name="Owen C."/>
            <person name="Martin L.B.B."/>
            <person name="Misra R.C."/>
            <person name="Kikuchi S."/>
            <person name="Rejzek M."/>
            <person name="Martin A.C."/>
            <person name="Harkess A."/>
            <person name="Leebens-Mack J."/>
            <person name="Louveau T."/>
            <person name="Stephenson M.J."/>
            <person name="Osbourn A."/>
        </authorList>
    </citation>
    <scope>NUCLEOTIDE SEQUENCE</scope>
    <source>
        <strain evidence="2">S10</strain>
    </source>
</reference>
<protein>
    <submittedName>
        <fullName evidence="2">TATA box-binding protein associated factor RNA polymerase I subunit C</fullName>
    </submittedName>
</protein>
<keyword evidence="1" id="KW-0472">Membrane</keyword>
<dbReference type="EMBL" id="JARAOO010000002">
    <property type="protein sequence ID" value="KAJ7979124.1"/>
    <property type="molecule type" value="Genomic_DNA"/>
</dbReference>